<keyword evidence="12" id="KW-1185">Reference proteome</keyword>
<gene>
    <name evidence="11" type="ORF">OU682_12075</name>
</gene>
<comment type="similarity">
    <text evidence="2">Belongs to the PpiC/parvulin rotamase family.</text>
</comment>
<dbReference type="InterPro" id="IPR046357">
    <property type="entry name" value="PPIase_dom_sf"/>
</dbReference>
<reference evidence="11" key="1">
    <citation type="submission" date="2022-12" db="EMBL/GenBank/DDBJ databases">
        <title>Paracoccus sp. EF6 isolated from a lake water.</title>
        <authorList>
            <person name="Liu H."/>
        </authorList>
    </citation>
    <scope>NUCLEOTIDE SEQUENCE</scope>
    <source>
        <strain evidence="11">EF6</strain>
    </source>
</reference>
<evidence type="ECO:0000256" key="8">
    <source>
        <dbReference type="PROSITE-ProRule" id="PRU00278"/>
    </source>
</evidence>
<evidence type="ECO:0000256" key="6">
    <source>
        <dbReference type="ARBA" id="ARBA00030642"/>
    </source>
</evidence>
<dbReference type="Gene3D" id="3.10.50.40">
    <property type="match status" value="1"/>
</dbReference>
<evidence type="ECO:0000259" key="10">
    <source>
        <dbReference type="PROSITE" id="PS50198"/>
    </source>
</evidence>
<evidence type="ECO:0000256" key="7">
    <source>
        <dbReference type="ARBA" id="ARBA00031484"/>
    </source>
</evidence>
<feature type="signal peptide" evidence="9">
    <location>
        <begin position="1"/>
        <end position="19"/>
    </location>
</feature>
<dbReference type="RefSeq" id="WP_268942376.1">
    <property type="nucleotide sequence ID" value="NZ_JAPTYD010000015.1"/>
</dbReference>
<comment type="caution">
    <text evidence="11">The sequence shown here is derived from an EMBL/GenBank/DDBJ whole genome shotgun (WGS) entry which is preliminary data.</text>
</comment>
<dbReference type="EC" id="5.2.1.8" evidence="3"/>
<name>A0ABT4J5J5_9RHOB</name>
<dbReference type="GO" id="GO:0016853">
    <property type="term" value="F:isomerase activity"/>
    <property type="evidence" value="ECO:0007669"/>
    <property type="project" value="UniProtKB-KW"/>
</dbReference>
<keyword evidence="9" id="KW-0732">Signal</keyword>
<evidence type="ECO:0000256" key="1">
    <source>
        <dbReference type="ARBA" id="ARBA00000971"/>
    </source>
</evidence>
<dbReference type="SUPFAM" id="SSF54534">
    <property type="entry name" value="FKBP-like"/>
    <property type="match status" value="1"/>
</dbReference>
<keyword evidence="5 8" id="KW-0697">Rotamase</keyword>
<dbReference type="Proteomes" id="UP001149822">
    <property type="component" value="Unassembled WGS sequence"/>
</dbReference>
<sequence length="265" mass="29674">MLHFLLIGALVFAAHAVFAPAPPPPAERIEITREIIAQLEAQFAATWTRPPTEAERKGLLDEYLRQEVFYREALLLGLDRDDVVIRQRLQQKMEFMTVVGAETAEVTEDQLHAHYKEIKEGLAMPPLMTFSQVFLGDTHPEQAVAALEKLRSGTDPEALAHGSILPLHMRGAVPAEVDGTFGPGFFDAIRALESGHWSGPVTSAYGLHLVRLEALSPATTPPFEEVRRLVEEDWRRREGERQREAHYQSLRARYDIILPEGAATP</sequence>
<dbReference type="PROSITE" id="PS50198">
    <property type="entry name" value="PPIC_PPIASE_2"/>
    <property type="match status" value="1"/>
</dbReference>
<evidence type="ECO:0000313" key="11">
    <source>
        <dbReference type="EMBL" id="MCZ0962357.1"/>
    </source>
</evidence>
<protein>
    <recommendedName>
        <fullName evidence="4">Parvulin-like PPIase</fullName>
        <ecNumber evidence="3">5.2.1.8</ecNumber>
    </recommendedName>
    <alternativeName>
        <fullName evidence="6">Peptidyl-prolyl cis-trans isomerase plp</fullName>
    </alternativeName>
    <alternativeName>
        <fullName evidence="7">Rotamase plp</fullName>
    </alternativeName>
</protein>
<dbReference type="PANTHER" id="PTHR47245">
    <property type="entry name" value="PEPTIDYLPROLYL ISOMERASE"/>
    <property type="match status" value="1"/>
</dbReference>
<evidence type="ECO:0000256" key="9">
    <source>
        <dbReference type="SAM" id="SignalP"/>
    </source>
</evidence>
<feature type="domain" description="PpiC" evidence="10">
    <location>
        <begin position="151"/>
        <end position="214"/>
    </location>
</feature>
<evidence type="ECO:0000313" key="12">
    <source>
        <dbReference type="Proteomes" id="UP001149822"/>
    </source>
</evidence>
<dbReference type="InterPro" id="IPR000297">
    <property type="entry name" value="PPIase_PpiC"/>
</dbReference>
<dbReference type="Pfam" id="PF13145">
    <property type="entry name" value="Rotamase_2"/>
    <property type="match status" value="1"/>
</dbReference>
<evidence type="ECO:0000256" key="2">
    <source>
        <dbReference type="ARBA" id="ARBA00007656"/>
    </source>
</evidence>
<keyword evidence="8 11" id="KW-0413">Isomerase</keyword>
<organism evidence="11 12">
    <name type="scientific">Paracoccus benzoatiresistens</name>
    <dbReference type="NCBI Taxonomy" id="2997341"/>
    <lineage>
        <taxon>Bacteria</taxon>
        <taxon>Pseudomonadati</taxon>
        <taxon>Pseudomonadota</taxon>
        <taxon>Alphaproteobacteria</taxon>
        <taxon>Rhodobacterales</taxon>
        <taxon>Paracoccaceae</taxon>
        <taxon>Paracoccus</taxon>
    </lineage>
</organism>
<dbReference type="EMBL" id="JAPTYD010000015">
    <property type="protein sequence ID" value="MCZ0962357.1"/>
    <property type="molecule type" value="Genomic_DNA"/>
</dbReference>
<proteinExistence type="inferred from homology"/>
<comment type="catalytic activity">
    <reaction evidence="1">
        <text>[protein]-peptidylproline (omega=180) = [protein]-peptidylproline (omega=0)</text>
        <dbReference type="Rhea" id="RHEA:16237"/>
        <dbReference type="Rhea" id="RHEA-COMP:10747"/>
        <dbReference type="Rhea" id="RHEA-COMP:10748"/>
        <dbReference type="ChEBI" id="CHEBI:83833"/>
        <dbReference type="ChEBI" id="CHEBI:83834"/>
        <dbReference type="EC" id="5.2.1.8"/>
    </reaction>
</comment>
<dbReference type="PANTHER" id="PTHR47245:SF2">
    <property type="entry name" value="PEPTIDYL-PROLYL CIS-TRANS ISOMERASE HP_0175-RELATED"/>
    <property type="match status" value="1"/>
</dbReference>
<dbReference type="InterPro" id="IPR050245">
    <property type="entry name" value="PrsA_foldase"/>
</dbReference>
<evidence type="ECO:0000256" key="4">
    <source>
        <dbReference type="ARBA" id="ARBA00018370"/>
    </source>
</evidence>
<evidence type="ECO:0000256" key="3">
    <source>
        <dbReference type="ARBA" id="ARBA00013194"/>
    </source>
</evidence>
<accession>A0ABT4J5J5</accession>
<evidence type="ECO:0000256" key="5">
    <source>
        <dbReference type="ARBA" id="ARBA00023110"/>
    </source>
</evidence>
<feature type="chain" id="PRO_5045563871" description="Parvulin-like PPIase" evidence="9">
    <location>
        <begin position="20"/>
        <end position="265"/>
    </location>
</feature>